<evidence type="ECO:0000313" key="2">
    <source>
        <dbReference type="Proteomes" id="UP000285138"/>
    </source>
</evidence>
<dbReference type="Proteomes" id="UP000285138">
    <property type="component" value="Unassembled WGS sequence"/>
</dbReference>
<gene>
    <name evidence="1" type="ORF">D5R97_07165</name>
</gene>
<dbReference type="AlphaFoldDB" id="A0A424YC60"/>
<comment type="caution">
    <text evidence="1">The sequence shown here is derived from an EMBL/GenBank/DDBJ whole genome shotgun (WGS) entry which is preliminary data.</text>
</comment>
<dbReference type="EMBL" id="QZAA01000185">
    <property type="protein sequence ID" value="RQD74809.1"/>
    <property type="molecule type" value="Genomic_DNA"/>
</dbReference>
<protein>
    <submittedName>
        <fullName evidence="1">Uncharacterized protein</fullName>
    </submittedName>
</protein>
<accession>A0A424YC60</accession>
<evidence type="ECO:0000313" key="1">
    <source>
        <dbReference type="EMBL" id="RQD74809.1"/>
    </source>
</evidence>
<reference evidence="1 2" key="1">
    <citation type="submission" date="2018-08" db="EMBL/GenBank/DDBJ databases">
        <title>The metabolism and importance of syntrophic acetate oxidation coupled to methane or sulfide production in haloalkaline environments.</title>
        <authorList>
            <person name="Timmers P.H.A."/>
            <person name="Vavourakis C.D."/>
            <person name="Sorokin D.Y."/>
            <person name="Sinninghe Damste J.S."/>
            <person name="Muyzer G."/>
            <person name="Stams A.J.M."/>
            <person name="Plugge C.M."/>
        </authorList>
    </citation>
    <scope>NUCLEOTIDE SEQUENCE [LARGE SCALE GENOMIC DNA]</scope>
    <source>
        <strain evidence="1">MSAO_Bac1</strain>
    </source>
</reference>
<proteinExistence type="predicted"/>
<name>A0A424YC60_9FIRM</name>
<organism evidence="1 2">
    <name type="scientific">Candidatus Syntrophonatronum acetioxidans</name>
    <dbReference type="NCBI Taxonomy" id="1795816"/>
    <lineage>
        <taxon>Bacteria</taxon>
        <taxon>Bacillati</taxon>
        <taxon>Bacillota</taxon>
        <taxon>Clostridia</taxon>
        <taxon>Eubacteriales</taxon>
        <taxon>Syntrophomonadaceae</taxon>
        <taxon>Candidatus Syntrophonatronum</taxon>
    </lineage>
</organism>
<sequence length="70" mass="8489">MRNYYFKSHTYDDTYLKVEAESEEEAWEFLNRFQMDTRCSLSDYNDEDIKSLEGPVKIISFNCCRQVDRD</sequence>